<dbReference type="FunFam" id="3.40.50.300:FF:000319">
    <property type="entry name" value="DNA repair protein RecN"/>
    <property type="match status" value="1"/>
</dbReference>
<dbReference type="RefSeq" id="WP_062416749.1">
    <property type="nucleotide sequence ID" value="NZ_DF967974.1"/>
</dbReference>
<dbReference type="GO" id="GO:0006281">
    <property type="term" value="P:DNA repair"/>
    <property type="evidence" value="ECO:0007669"/>
    <property type="project" value="UniProtKB-KW"/>
</dbReference>
<evidence type="ECO:0000256" key="2">
    <source>
        <dbReference type="ARBA" id="ARBA00009441"/>
    </source>
</evidence>
<evidence type="ECO:0000256" key="6">
    <source>
        <dbReference type="ARBA" id="ARBA00022840"/>
    </source>
</evidence>
<dbReference type="InterPro" id="IPR027417">
    <property type="entry name" value="P-loop_NTPase"/>
</dbReference>
<evidence type="ECO:0000256" key="8">
    <source>
        <dbReference type="ARBA" id="ARBA00033408"/>
    </source>
</evidence>
<evidence type="ECO:0000256" key="5">
    <source>
        <dbReference type="ARBA" id="ARBA00022763"/>
    </source>
</evidence>
<dbReference type="SUPFAM" id="SSF52540">
    <property type="entry name" value="P-loop containing nucleoside triphosphate hydrolases"/>
    <property type="match status" value="1"/>
</dbReference>
<evidence type="ECO:0000256" key="1">
    <source>
        <dbReference type="ARBA" id="ARBA00003618"/>
    </source>
</evidence>
<dbReference type="GO" id="GO:0043590">
    <property type="term" value="C:bacterial nucleoid"/>
    <property type="evidence" value="ECO:0007669"/>
    <property type="project" value="TreeGrafter"/>
</dbReference>
<evidence type="ECO:0000256" key="3">
    <source>
        <dbReference type="ARBA" id="ARBA00021315"/>
    </source>
</evidence>
<evidence type="ECO:0000256" key="4">
    <source>
        <dbReference type="ARBA" id="ARBA00022741"/>
    </source>
</evidence>
<evidence type="ECO:0000259" key="11">
    <source>
        <dbReference type="Pfam" id="PF02463"/>
    </source>
</evidence>
<comment type="similarity">
    <text evidence="2 9">Belongs to the RecN family.</text>
</comment>
<dbReference type="CDD" id="cd03241">
    <property type="entry name" value="ABC_RecN"/>
    <property type="match status" value="2"/>
</dbReference>
<dbReference type="STRING" id="229921.ADN01_14610"/>
<comment type="caution">
    <text evidence="12">The sequence shown here is derived from an EMBL/GenBank/DDBJ whole genome shotgun (WGS) entry which is preliminary data.</text>
</comment>
<dbReference type="GO" id="GO:0006310">
    <property type="term" value="P:DNA recombination"/>
    <property type="evidence" value="ECO:0007669"/>
    <property type="project" value="InterPro"/>
</dbReference>
<dbReference type="Proteomes" id="UP000050501">
    <property type="component" value="Unassembled WGS sequence"/>
</dbReference>
<evidence type="ECO:0000256" key="9">
    <source>
        <dbReference type="PIRNR" id="PIRNR003128"/>
    </source>
</evidence>
<accession>A0A0P6Y9W2</accession>
<gene>
    <name evidence="12" type="ORF">ADN01_14610</name>
</gene>
<keyword evidence="13" id="KW-1185">Reference proteome</keyword>
<evidence type="ECO:0000256" key="7">
    <source>
        <dbReference type="ARBA" id="ARBA00023204"/>
    </source>
</evidence>
<dbReference type="PANTHER" id="PTHR11059">
    <property type="entry name" value="DNA REPAIR PROTEIN RECN"/>
    <property type="match status" value="1"/>
</dbReference>
<keyword evidence="7 9" id="KW-0234">DNA repair</keyword>
<keyword evidence="10" id="KW-0175">Coiled coil</keyword>
<dbReference type="Pfam" id="PF02463">
    <property type="entry name" value="SMC_N"/>
    <property type="match status" value="1"/>
</dbReference>
<protein>
    <recommendedName>
        <fullName evidence="3 9">DNA repair protein RecN</fullName>
    </recommendedName>
    <alternativeName>
        <fullName evidence="8 9">Recombination protein N</fullName>
    </alternativeName>
</protein>
<organism evidence="12 13">
    <name type="scientific">Levilinea saccharolytica</name>
    <dbReference type="NCBI Taxonomy" id="229921"/>
    <lineage>
        <taxon>Bacteria</taxon>
        <taxon>Bacillati</taxon>
        <taxon>Chloroflexota</taxon>
        <taxon>Anaerolineae</taxon>
        <taxon>Anaerolineales</taxon>
        <taxon>Anaerolineaceae</taxon>
        <taxon>Levilinea</taxon>
    </lineage>
</organism>
<dbReference type="Gene3D" id="3.40.50.300">
    <property type="entry name" value="P-loop containing nucleotide triphosphate hydrolases"/>
    <property type="match status" value="2"/>
</dbReference>
<dbReference type="EMBL" id="LGCM01000054">
    <property type="protein sequence ID" value="KPL78595.1"/>
    <property type="molecule type" value="Genomic_DNA"/>
</dbReference>
<dbReference type="PATRIC" id="fig|229921.5.peg.3171"/>
<name>A0A0P6Y9W2_9CHLR</name>
<dbReference type="PANTHER" id="PTHR11059:SF0">
    <property type="entry name" value="DNA REPAIR PROTEIN RECN"/>
    <property type="match status" value="1"/>
</dbReference>
<sequence length="584" mass="64138">MLTELRIENFAIIQRLTLEFTPGLIAFTGETGAGKSILLDALEAIVGGRVDATAIRSGAERALVEATFELPETNRAAVNAVLEREDLLDDPHYITLGRELRREGRSVARVNGRSVPVALLRELGAFLVDIHGQSEHLSLLNVREHLGLLDRFAAVEREAAAYRQAYHSLVQVRRELASLRQLEKDAARRQEMLTFQVDEIESAHLRPGEEDEIRKERDRLANAESLADLARKSLSVLEDGGPEAPALSELLGKVVHSLSALSRIDPTQTELYQTAEGLAEQLSDISRELQLYLEGLEFNPRRLEQVEERVNLLVQLKRKYGGSLEAVLAFGAEARAQLEQIANATERIEALEKAESEGLQQLARLGIALSKARRAAAERLAKGVEGELVDLSMPGARFQVGMEVRPDPQGLPVGEGQRAAFDENGFDQVEFMIAPNPGEGFKPLVKIASGGETSRLMLALKNVLARADAIPTLVFDEIDQGIGGRVGTVVGEKLWTLARQHQVLCVTHLPQLAAFGDQHYNVRKLVEDGRTHTEVQKLEGDPRLDELALMLGGVSAANRSAAEEALRFARVRTREISGQPTPRG</sequence>
<dbReference type="InterPro" id="IPR004604">
    <property type="entry name" value="DNA_recomb/repair_RecN"/>
</dbReference>
<dbReference type="OrthoDB" id="9806954at2"/>
<keyword evidence="6" id="KW-0067">ATP-binding</keyword>
<proteinExistence type="inferred from homology"/>
<evidence type="ECO:0000313" key="13">
    <source>
        <dbReference type="Proteomes" id="UP000050501"/>
    </source>
</evidence>
<dbReference type="AlphaFoldDB" id="A0A0P6Y9W2"/>
<evidence type="ECO:0000256" key="10">
    <source>
        <dbReference type="SAM" id="Coils"/>
    </source>
</evidence>
<feature type="coiled-coil region" evidence="10">
    <location>
        <begin position="334"/>
        <end position="361"/>
    </location>
</feature>
<reference evidence="12 13" key="1">
    <citation type="submission" date="2015-07" db="EMBL/GenBank/DDBJ databases">
        <title>Genome sequence of Levilinea saccharolytica DSM 16555.</title>
        <authorList>
            <person name="Hemp J."/>
            <person name="Ward L.M."/>
            <person name="Pace L.A."/>
            <person name="Fischer W.W."/>
        </authorList>
    </citation>
    <scope>NUCLEOTIDE SEQUENCE [LARGE SCALE GENOMIC DNA]</scope>
    <source>
        <strain evidence="12 13">KIBI-1</strain>
    </source>
</reference>
<dbReference type="GO" id="GO:0005524">
    <property type="term" value="F:ATP binding"/>
    <property type="evidence" value="ECO:0007669"/>
    <property type="project" value="UniProtKB-KW"/>
</dbReference>
<comment type="function">
    <text evidence="1 9">May be involved in recombinational repair of damaged DNA.</text>
</comment>
<evidence type="ECO:0000313" key="12">
    <source>
        <dbReference type="EMBL" id="KPL78595.1"/>
    </source>
</evidence>
<dbReference type="FunFam" id="3.40.50.300:FF:000356">
    <property type="entry name" value="DNA repair protein RecN"/>
    <property type="match status" value="1"/>
</dbReference>
<keyword evidence="4" id="KW-0547">Nucleotide-binding</keyword>
<feature type="domain" description="RecF/RecN/SMC N-terminal" evidence="11">
    <location>
        <begin position="1"/>
        <end position="524"/>
    </location>
</feature>
<keyword evidence="5 9" id="KW-0227">DNA damage</keyword>
<dbReference type="InterPro" id="IPR003395">
    <property type="entry name" value="RecF/RecN/SMC_N"/>
</dbReference>
<dbReference type="NCBIfam" id="TIGR00634">
    <property type="entry name" value="recN"/>
    <property type="match status" value="1"/>
</dbReference>
<dbReference type="GO" id="GO:0009432">
    <property type="term" value="P:SOS response"/>
    <property type="evidence" value="ECO:0007669"/>
    <property type="project" value="TreeGrafter"/>
</dbReference>
<dbReference type="PIRSF" id="PIRSF003128">
    <property type="entry name" value="RecN"/>
    <property type="match status" value="1"/>
</dbReference>
<dbReference type="NCBIfam" id="NF008121">
    <property type="entry name" value="PRK10869.1"/>
    <property type="match status" value="1"/>
</dbReference>